<proteinExistence type="predicted"/>
<keyword evidence="2" id="KW-1185">Reference proteome</keyword>
<gene>
    <name evidence="1" type="ORF">TBK1r_06970</name>
</gene>
<evidence type="ECO:0000313" key="1">
    <source>
        <dbReference type="EMBL" id="QDV81776.1"/>
    </source>
</evidence>
<name>A0ABX5XIW0_9BACT</name>
<reference evidence="1 2" key="1">
    <citation type="submission" date="2019-02" db="EMBL/GenBank/DDBJ databases">
        <title>Deep-cultivation of Planctomycetes and their phenomic and genomic characterization uncovers novel biology.</title>
        <authorList>
            <person name="Wiegand S."/>
            <person name="Jogler M."/>
            <person name="Boedeker C."/>
            <person name="Pinto D."/>
            <person name="Vollmers J."/>
            <person name="Rivas-Marin E."/>
            <person name="Kohn T."/>
            <person name="Peeters S.H."/>
            <person name="Heuer A."/>
            <person name="Rast P."/>
            <person name="Oberbeckmann S."/>
            <person name="Bunk B."/>
            <person name="Jeske O."/>
            <person name="Meyerdierks A."/>
            <person name="Storesund J.E."/>
            <person name="Kallscheuer N."/>
            <person name="Luecker S."/>
            <person name="Lage O.M."/>
            <person name="Pohl T."/>
            <person name="Merkel B.J."/>
            <person name="Hornburger P."/>
            <person name="Mueller R.-W."/>
            <person name="Bruemmer F."/>
            <person name="Labrenz M."/>
            <person name="Spormann A.M."/>
            <person name="Op den Camp H."/>
            <person name="Overmann J."/>
            <person name="Amann R."/>
            <person name="Jetten M.S.M."/>
            <person name="Mascher T."/>
            <person name="Medema M.H."/>
            <person name="Devos D.P."/>
            <person name="Kaster A.-K."/>
            <person name="Ovreas L."/>
            <person name="Rohde M."/>
            <person name="Galperin M.Y."/>
            <person name="Jogler C."/>
        </authorList>
    </citation>
    <scope>NUCLEOTIDE SEQUENCE [LARGE SCALE GENOMIC DNA]</scope>
    <source>
        <strain evidence="1 2">TBK1r</strain>
    </source>
</reference>
<dbReference type="EMBL" id="CP036432">
    <property type="protein sequence ID" value="QDV81776.1"/>
    <property type="molecule type" value="Genomic_DNA"/>
</dbReference>
<accession>A0ABX5XIW0</accession>
<organism evidence="1 2">
    <name type="scientific">Stieleria magnilauensis</name>
    <dbReference type="NCBI Taxonomy" id="2527963"/>
    <lineage>
        <taxon>Bacteria</taxon>
        <taxon>Pseudomonadati</taxon>
        <taxon>Planctomycetota</taxon>
        <taxon>Planctomycetia</taxon>
        <taxon>Pirellulales</taxon>
        <taxon>Pirellulaceae</taxon>
        <taxon>Stieleria</taxon>
    </lineage>
</organism>
<evidence type="ECO:0008006" key="3">
    <source>
        <dbReference type="Google" id="ProtNLM"/>
    </source>
</evidence>
<dbReference type="Proteomes" id="UP000318081">
    <property type="component" value="Chromosome"/>
</dbReference>
<evidence type="ECO:0000313" key="2">
    <source>
        <dbReference type="Proteomes" id="UP000318081"/>
    </source>
</evidence>
<protein>
    <recommendedName>
        <fullName evidence="3">Transposase IS116/IS110/IS902 family protein</fullName>
    </recommendedName>
</protein>
<sequence length="51" mass="6251">MKHHAVLRKLARSWIRILYRVWQTRIPFDCGRYIETLKRRLPGIVPYLENS</sequence>